<keyword evidence="2" id="KW-1185">Reference proteome</keyword>
<dbReference type="HOGENOM" id="CLU_3163557_0_0_11"/>
<accession>G9PE17</accession>
<dbReference type="EMBL" id="ACRN01000002">
    <property type="protein sequence ID" value="EHM88997.1"/>
    <property type="molecule type" value="Genomic_DNA"/>
</dbReference>
<proteinExistence type="predicted"/>
<comment type="caution">
    <text evidence="1">The sequence shown here is derived from an EMBL/GenBank/DDBJ whole genome shotgun (WGS) entry which is preliminary data.</text>
</comment>
<sequence>MCAAQANTGAPLAAGPTTVSNEQVARLIPHGSGINRYPSGEVFVIFK</sequence>
<organism evidence="1 2">
    <name type="scientific">Actinomyces graevenitzii C83</name>
    <dbReference type="NCBI Taxonomy" id="435830"/>
    <lineage>
        <taxon>Bacteria</taxon>
        <taxon>Bacillati</taxon>
        <taxon>Actinomycetota</taxon>
        <taxon>Actinomycetes</taxon>
        <taxon>Actinomycetales</taxon>
        <taxon>Actinomycetaceae</taxon>
        <taxon>Actinomyces</taxon>
    </lineage>
</organism>
<name>G9PE17_9ACTO</name>
<evidence type="ECO:0000313" key="2">
    <source>
        <dbReference type="Proteomes" id="UP000003822"/>
    </source>
</evidence>
<evidence type="ECO:0000313" key="1">
    <source>
        <dbReference type="EMBL" id="EHM88997.1"/>
    </source>
</evidence>
<reference evidence="1 2" key="1">
    <citation type="submission" date="2011-10" db="EMBL/GenBank/DDBJ databases">
        <title>The Genome Sequence of Actinomyces graevenitzii C83.</title>
        <authorList>
            <consortium name="The Broad Institute Genome Sequencing Platform"/>
            <consortium name="The Broad Institute Genome Sequencing Center for Infectious Disease"/>
            <person name="Earl A."/>
            <person name="Ward D."/>
            <person name="Feldgarden M."/>
            <person name="Gevers D."/>
            <person name="Sibley C.D."/>
            <person name="Field T.R."/>
            <person name="Grinwis M."/>
            <person name="Eshaghurshan C.S."/>
            <person name="Surette M.G."/>
            <person name="Young S.K."/>
            <person name="Zeng Q."/>
            <person name="Gargeya S."/>
            <person name="Fitzgerald M."/>
            <person name="Haas B."/>
            <person name="Abouelleil A."/>
            <person name="Alvarado L."/>
            <person name="Arachchi H.M."/>
            <person name="Berlin A."/>
            <person name="Brown A."/>
            <person name="Chapman S.B."/>
            <person name="Chen Z."/>
            <person name="Dunbar C."/>
            <person name="Freedman E."/>
            <person name="Gearin G."/>
            <person name="Goldberg J."/>
            <person name="Griggs A."/>
            <person name="Gujja S."/>
            <person name="Heiman D."/>
            <person name="Howarth C."/>
            <person name="Larson L."/>
            <person name="Lui A."/>
            <person name="MacDonald P.J.P."/>
            <person name="Montmayeur A."/>
            <person name="Murphy C."/>
            <person name="Neiman D."/>
            <person name="Pearson M."/>
            <person name="Priest M."/>
            <person name="Roberts A."/>
            <person name="Saif S."/>
            <person name="Shea T."/>
            <person name="Shenoy N."/>
            <person name="Sisk P."/>
            <person name="Stolte C."/>
            <person name="Sykes S."/>
            <person name="Wortman J."/>
            <person name="Nusbaum C."/>
            <person name="Birren B."/>
        </authorList>
    </citation>
    <scope>NUCLEOTIDE SEQUENCE [LARGE SCALE GENOMIC DNA]</scope>
    <source>
        <strain evidence="1 2">C83</strain>
    </source>
</reference>
<gene>
    <name evidence="1" type="ORF">HMPREF0045_00410</name>
</gene>
<dbReference type="Proteomes" id="UP000003822">
    <property type="component" value="Unassembled WGS sequence"/>
</dbReference>
<protein>
    <submittedName>
        <fullName evidence="1">Uncharacterized protein</fullName>
    </submittedName>
</protein>
<dbReference type="AlphaFoldDB" id="G9PE17"/>
<dbReference type="STRING" id="435830.HMPREF0045_00410"/>
<dbReference type="PATRIC" id="fig|435830.3.peg.397"/>